<dbReference type="Proteomes" id="UP000563151">
    <property type="component" value="Unassembled WGS sequence"/>
</dbReference>
<evidence type="ECO:0000313" key="2">
    <source>
        <dbReference type="EMBL" id="MBC2397923.1"/>
    </source>
</evidence>
<dbReference type="PANTHER" id="PTHR30383">
    <property type="entry name" value="THIOESTERASE 1/PROTEASE 1/LYSOPHOSPHOLIPASE L1"/>
    <property type="match status" value="1"/>
</dbReference>
<dbReference type="SUPFAM" id="SSF52266">
    <property type="entry name" value="SGNH hydrolase"/>
    <property type="match status" value="1"/>
</dbReference>
<evidence type="ECO:0000313" key="3">
    <source>
        <dbReference type="Proteomes" id="UP000563151"/>
    </source>
</evidence>
<organism evidence="2 3">
    <name type="scientific">Clostridium tetanomorphum</name>
    <dbReference type="NCBI Taxonomy" id="1553"/>
    <lineage>
        <taxon>Bacteria</taxon>
        <taxon>Bacillati</taxon>
        <taxon>Bacillota</taxon>
        <taxon>Clostridia</taxon>
        <taxon>Eubacteriales</taxon>
        <taxon>Clostridiaceae</taxon>
        <taxon>Clostridium</taxon>
    </lineage>
</organism>
<keyword evidence="3" id="KW-1185">Reference proteome</keyword>
<dbReference type="Gene3D" id="3.40.50.1110">
    <property type="entry name" value="SGNH hydrolase"/>
    <property type="match status" value="1"/>
</dbReference>
<dbReference type="EMBL" id="JAAZWO010000008">
    <property type="protein sequence ID" value="MBC2397923.1"/>
    <property type="molecule type" value="Genomic_DNA"/>
</dbReference>
<evidence type="ECO:0000259" key="1">
    <source>
        <dbReference type="Pfam" id="PF13472"/>
    </source>
</evidence>
<name>A0A923ECJ6_CLOTT</name>
<dbReference type="InterPro" id="IPR051532">
    <property type="entry name" value="Ester_Hydrolysis_Enzymes"/>
</dbReference>
<dbReference type="GO" id="GO:0004622">
    <property type="term" value="F:phosphatidylcholine lysophospholipase activity"/>
    <property type="evidence" value="ECO:0007669"/>
    <property type="project" value="TreeGrafter"/>
</dbReference>
<protein>
    <submittedName>
        <fullName evidence="2">Acyl-CoA thioesterase</fullName>
    </submittedName>
</protein>
<dbReference type="AlphaFoldDB" id="A0A923ECJ6"/>
<dbReference type="PANTHER" id="PTHR30383:SF5">
    <property type="entry name" value="SGNH HYDROLASE-TYPE ESTERASE DOMAIN-CONTAINING PROTEIN"/>
    <property type="match status" value="1"/>
</dbReference>
<dbReference type="InterPro" id="IPR036514">
    <property type="entry name" value="SGNH_hydro_sf"/>
</dbReference>
<dbReference type="Pfam" id="PF13472">
    <property type="entry name" value="Lipase_GDSL_2"/>
    <property type="match status" value="1"/>
</dbReference>
<reference evidence="2 3" key="1">
    <citation type="submission" date="2020-04" db="EMBL/GenBank/DDBJ databases">
        <title>Genomic insights into acetone-butanol-ethanol (ABE) fermentation by sequencing solventogenic clostridia strains.</title>
        <authorList>
            <person name="Brown S."/>
        </authorList>
    </citation>
    <scope>NUCLEOTIDE SEQUENCE [LARGE SCALE GENOMIC DNA]</scope>
    <source>
        <strain evidence="2 3">DJ011</strain>
    </source>
</reference>
<dbReference type="RefSeq" id="WP_035147025.1">
    <property type="nucleotide sequence ID" value="NZ_JAAZWO010000008.1"/>
</dbReference>
<comment type="caution">
    <text evidence="2">The sequence shown here is derived from an EMBL/GenBank/DDBJ whole genome shotgun (WGS) entry which is preliminary data.</text>
</comment>
<accession>A0A923ECJ6</accession>
<proteinExistence type="predicted"/>
<feature type="domain" description="SGNH hydrolase-type esterase" evidence="1">
    <location>
        <begin position="5"/>
        <end position="176"/>
    </location>
</feature>
<dbReference type="InterPro" id="IPR013830">
    <property type="entry name" value="SGNH_hydro"/>
</dbReference>
<gene>
    <name evidence="2" type="ORF">HGG79_09065</name>
</gene>
<sequence>MSIVCIGDSLTFGYGVKESDNWVNILSLKTKKKFINKGIPGNTTFEMKDRFIQDVINENPSKVLIMGGKNDIFLKKDINTILKNIESMIKLCNINNIEPLLLTPLIVNENISVKQWFKDRDYKEVNVSLTKFRKLLVEFANIRNINCIDLSHLLLKKKNVERYFLDDGIHISRDIHKEMAEFIFSSKPNLLC</sequence>